<dbReference type="InterPro" id="IPR002110">
    <property type="entry name" value="Ankyrin_rpt"/>
</dbReference>
<dbReference type="AlphaFoldDB" id="A0AAJ0GRW3"/>
<evidence type="ECO:0000313" key="5">
    <source>
        <dbReference type="EMBL" id="KAK3304986.1"/>
    </source>
</evidence>
<dbReference type="Pfam" id="PF22939">
    <property type="entry name" value="WHD_GPIID"/>
    <property type="match status" value="1"/>
</dbReference>
<dbReference type="InterPro" id="IPR007111">
    <property type="entry name" value="NACHT_NTPase"/>
</dbReference>
<comment type="caution">
    <text evidence="5">The sequence shown here is derived from an EMBL/GenBank/DDBJ whole genome shotgun (WGS) entry which is preliminary data.</text>
</comment>
<organism evidence="5 6">
    <name type="scientific">Chaetomium strumarium</name>
    <dbReference type="NCBI Taxonomy" id="1170767"/>
    <lineage>
        <taxon>Eukaryota</taxon>
        <taxon>Fungi</taxon>
        <taxon>Dikarya</taxon>
        <taxon>Ascomycota</taxon>
        <taxon>Pezizomycotina</taxon>
        <taxon>Sordariomycetes</taxon>
        <taxon>Sordariomycetidae</taxon>
        <taxon>Sordariales</taxon>
        <taxon>Chaetomiaceae</taxon>
        <taxon>Chaetomium</taxon>
    </lineage>
</organism>
<feature type="region of interest" description="Disordered" evidence="3">
    <location>
        <begin position="1209"/>
        <end position="1253"/>
    </location>
</feature>
<dbReference type="Pfam" id="PF24809">
    <property type="entry name" value="DUF7708"/>
    <property type="match status" value="1"/>
</dbReference>
<protein>
    <recommendedName>
        <fullName evidence="4">NACHT domain-containing protein</fullName>
    </recommendedName>
</protein>
<dbReference type="SUPFAM" id="SSF52540">
    <property type="entry name" value="P-loop containing nucleoside triphosphate hydrolases"/>
    <property type="match status" value="1"/>
</dbReference>
<reference evidence="5" key="1">
    <citation type="journal article" date="2023" name="Mol. Phylogenet. Evol.">
        <title>Genome-scale phylogeny and comparative genomics of the fungal order Sordariales.</title>
        <authorList>
            <person name="Hensen N."/>
            <person name="Bonometti L."/>
            <person name="Westerberg I."/>
            <person name="Brannstrom I.O."/>
            <person name="Guillou S."/>
            <person name="Cros-Aarteil S."/>
            <person name="Calhoun S."/>
            <person name="Haridas S."/>
            <person name="Kuo A."/>
            <person name="Mondo S."/>
            <person name="Pangilinan J."/>
            <person name="Riley R."/>
            <person name="LaButti K."/>
            <person name="Andreopoulos B."/>
            <person name="Lipzen A."/>
            <person name="Chen C."/>
            <person name="Yan M."/>
            <person name="Daum C."/>
            <person name="Ng V."/>
            <person name="Clum A."/>
            <person name="Steindorff A."/>
            <person name="Ohm R.A."/>
            <person name="Martin F."/>
            <person name="Silar P."/>
            <person name="Natvig D.O."/>
            <person name="Lalanne C."/>
            <person name="Gautier V."/>
            <person name="Ament-Velasquez S.L."/>
            <person name="Kruys A."/>
            <person name="Hutchinson M.I."/>
            <person name="Powell A.J."/>
            <person name="Barry K."/>
            <person name="Miller A.N."/>
            <person name="Grigoriev I.V."/>
            <person name="Debuchy R."/>
            <person name="Gladieux P."/>
            <person name="Hiltunen Thoren M."/>
            <person name="Johannesson H."/>
        </authorList>
    </citation>
    <scope>NUCLEOTIDE SEQUENCE</scope>
    <source>
        <strain evidence="5">CBS 333.67</strain>
    </source>
</reference>
<dbReference type="EMBL" id="JAUDZG010000004">
    <property type="protein sequence ID" value="KAK3304986.1"/>
    <property type="molecule type" value="Genomic_DNA"/>
</dbReference>
<dbReference type="Pfam" id="PF24883">
    <property type="entry name" value="NPHP3_N"/>
    <property type="match status" value="1"/>
</dbReference>
<feature type="domain" description="NACHT" evidence="4">
    <location>
        <begin position="279"/>
        <end position="414"/>
    </location>
</feature>
<reference evidence="5" key="2">
    <citation type="submission" date="2023-06" db="EMBL/GenBank/DDBJ databases">
        <authorList>
            <consortium name="Lawrence Berkeley National Laboratory"/>
            <person name="Mondo S.J."/>
            <person name="Hensen N."/>
            <person name="Bonometti L."/>
            <person name="Westerberg I."/>
            <person name="Brannstrom I.O."/>
            <person name="Guillou S."/>
            <person name="Cros-Aarteil S."/>
            <person name="Calhoun S."/>
            <person name="Haridas S."/>
            <person name="Kuo A."/>
            <person name="Pangilinan J."/>
            <person name="Riley R."/>
            <person name="Labutti K."/>
            <person name="Andreopoulos B."/>
            <person name="Lipzen A."/>
            <person name="Chen C."/>
            <person name="Yanf M."/>
            <person name="Daum C."/>
            <person name="Ng V."/>
            <person name="Clum A."/>
            <person name="Steindorff A."/>
            <person name="Ohm R."/>
            <person name="Martin F."/>
            <person name="Silar P."/>
            <person name="Natvig D."/>
            <person name="Lalanne C."/>
            <person name="Gautier V."/>
            <person name="Ament-Velasquez S.L."/>
            <person name="Kruys A."/>
            <person name="Hutchinson M.I."/>
            <person name="Powell A.J."/>
            <person name="Barry K."/>
            <person name="Miller A.N."/>
            <person name="Grigoriev I.V."/>
            <person name="Debuchy R."/>
            <person name="Gladieux P."/>
            <person name="Thoren M.H."/>
            <person name="Johannesson H."/>
        </authorList>
    </citation>
    <scope>NUCLEOTIDE SEQUENCE</scope>
    <source>
        <strain evidence="5">CBS 333.67</strain>
    </source>
</reference>
<evidence type="ECO:0000256" key="1">
    <source>
        <dbReference type="ARBA" id="ARBA00022737"/>
    </source>
</evidence>
<dbReference type="InterPro" id="IPR056884">
    <property type="entry name" value="NPHP3-like_N"/>
</dbReference>
<evidence type="ECO:0000313" key="6">
    <source>
        <dbReference type="Proteomes" id="UP001273166"/>
    </source>
</evidence>
<dbReference type="PROSITE" id="PS50297">
    <property type="entry name" value="ANK_REP_REGION"/>
    <property type="match status" value="1"/>
</dbReference>
<proteinExistence type="predicted"/>
<feature type="repeat" description="ANK" evidence="2">
    <location>
        <begin position="1145"/>
        <end position="1174"/>
    </location>
</feature>
<sequence length="1253" mass="143136">MSAPDPSQQAFEAAKNAFKQSLKDENLFRELLATTSVEQVYKAAEDAQAKPYADRRLRHTAKIRSFIDKLADYASAVDTFVQAKPDILALIWGPIRLLLLWTSNIAKFADAINEAMKKIGDALPHALKLATIFGDNDKLKAVLALFYKDILDFYVIALKFFNLSRPSLVFESVWPKQRDKIDVVVSNIQRHTTLMRSEVSMQRISEEHEFRVKSLAHFDHETEFQELQKFQTLKTRVSPRIYDDRLDWLLNRSSKASAEWLVTDNIFQSWLDISNPAVRLLWLQGIPGAGKTFLSAAAIDEAKTRHRTLFVFVSHIHQTSTTTRSILQSLLFQLAFDVKDAQSVLVESNERELLGSTRYVLELLKTLLDTPTVGPTYLILDGLDEMEAVERRILLQQLTDLESCPAVKILISSRLEDDIASILDAKATKIRVDKRNSGSIQSYVNQRTQDWIRTADFGQEIRKQVERLLAPVTENANGMFLYARIVLDNAETCNGLEEIERELRVLPVDLNEAYHRILTRISQSSPILRRKANMILGWIGSSPIPLTRHEMEQALLVDSNSNAAPAVITNVNFVRICGPIVEVVDESLQFVHFTVKEYIFSREVSGFIDKAEANYSLAKTLLTYLCSGAFDKELPDQKLQENIVAGIYRLHWFATSQWITVVRRCVEMSKDLSAYPDLLELLTHLALELRNHSFNGQVDLNDRVFRTMEPERPEISQFVCGILQFRQDDKQSDWNYTNSHTWVDLDPSVMSFTSTRIYKRLEELLCEERKHRKPPDCSCSTLHRHYGTSIFKCSYPSCSLNRSGFPTRRARKAHVDSHARPWKCDDPSCFYATIGFSSRRDQRNHWQELHQSSQPAGLTNLTQDCFSRDDLTVLLFELTKAGDVDGLRRISPYLEWLGWHVKPALLLATKMGSLPMVEILSQFAGISGAFDPQYFSGALVKSENPALLRWWLDKLCELYPGADDHRVPAYALLAAEAFSTSSPEMYAEWEDFLLDPVRQLTSARVPRLVSRRMLDRDPVTFDEVQALIPHFGKLSVVFSKSVFCAVKKDALFEARLIQTWHRLIDVVGPLDPRFLGWSLNMLARSSNHSITLATELLRLGAPIDFPRGRAGVIGEVKFSPEELKDRWRYDARGEKVPQTHAKRYKGMTALHYASRVTSEQAARFARFLLEEGANPEYGWAHVTPAEEKGAGLMQKWLGESWDEVVARTKEARQARKREEGVELDDDLDEDEDEELPKPKRRRKAREMQKGDSD</sequence>
<accession>A0AAJ0GRW3</accession>
<dbReference type="PROSITE" id="PS50088">
    <property type="entry name" value="ANK_REPEAT"/>
    <property type="match status" value="1"/>
</dbReference>
<dbReference type="Gene3D" id="3.40.50.300">
    <property type="entry name" value="P-loop containing nucleotide triphosphate hydrolases"/>
    <property type="match status" value="1"/>
</dbReference>
<keyword evidence="1" id="KW-0677">Repeat</keyword>
<dbReference type="GeneID" id="87886249"/>
<name>A0AAJ0GRW3_9PEZI</name>
<dbReference type="Proteomes" id="UP001273166">
    <property type="component" value="Unassembled WGS sequence"/>
</dbReference>
<dbReference type="PANTHER" id="PTHR10039">
    <property type="entry name" value="AMELOGENIN"/>
    <property type="match status" value="1"/>
</dbReference>
<evidence type="ECO:0000256" key="2">
    <source>
        <dbReference type="PROSITE-ProRule" id="PRU00023"/>
    </source>
</evidence>
<keyword evidence="2" id="KW-0040">ANK repeat</keyword>
<feature type="compositionally biased region" description="Basic and acidic residues" evidence="3">
    <location>
        <begin position="1209"/>
        <end position="1220"/>
    </location>
</feature>
<dbReference type="InterPro" id="IPR027417">
    <property type="entry name" value="P-loop_NTPase"/>
</dbReference>
<dbReference type="PROSITE" id="PS50837">
    <property type="entry name" value="NACHT"/>
    <property type="match status" value="1"/>
</dbReference>
<dbReference type="RefSeq" id="XP_062720766.1">
    <property type="nucleotide sequence ID" value="XM_062867420.1"/>
</dbReference>
<dbReference type="PANTHER" id="PTHR10039:SF14">
    <property type="entry name" value="NACHT DOMAIN-CONTAINING PROTEIN"/>
    <property type="match status" value="1"/>
</dbReference>
<gene>
    <name evidence="5" type="ORF">B0T15DRAFT_502192</name>
</gene>
<dbReference type="InterPro" id="IPR056125">
    <property type="entry name" value="DUF7708"/>
</dbReference>
<feature type="compositionally biased region" description="Acidic residues" evidence="3">
    <location>
        <begin position="1221"/>
        <end position="1234"/>
    </location>
</feature>
<dbReference type="InterPro" id="IPR054471">
    <property type="entry name" value="GPIID_WHD"/>
</dbReference>
<evidence type="ECO:0000259" key="4">
    <source>
        <dbReference type="PROSITE" id="PS50837"/>
    </source>
</evidence>
<keyword evidence="6" id="KW-1185">Reference proteome</keyword>
<evidence type="ECO:0000256" key="3">
    <source>
        <dbReference type="SAM" id="MobiDB-lite"/>
    </source>
</evidence>